<keyword evidence="3" id="KW-0520">NAD</keyword>
<organism evidence="7 8">
    <name type="scientific">Gluconobacter kanchanaburiensis NBRC 103587</name>
    <dbReference type="NCBI Taxonomy" id="1307948"/>
    <lineage>
        <taxon>Bacteria</taxon>
        <taxon>Pseudomonadati</taxon>
        <taxon>Pseudomonadota</taxon>
        <taxon>Alphaproteobacteria</taxon>
        <taxon>Acetobacterales</taxon>
        <taxon>Acetobacteraceae</taxon>
        <taxon>Gluconobacter</taxon>
    </lineage>
</organism>
<dbReference type="GO" id="GO:0030267">
    <property type="term" value="F:glyoxylate reductase (NADPH) activity"/>
    <property type="evidence" value="ECO:0007669"/>
    <property type="project" value="TreeGrafter"/>
</dbReference>
<dbReference type="GO" id="GO:0051287">
    <property type="term" value="F:NAD binding"/>
    <property type="evidence" value="ECO:0007669"/>
    <property type="project" value="InterPro"/>
</dbReference>
<dbReference type="InterPro" id="IPR050223">
    <property type="entry name" value="D-isomer_2-hydroxyacid_DH"/>
</dbReference>
<dbReference type="AlphaFoldDB" id="A0A511B7N3"/>
<dbReference type="FunFam" id="3.40.50.720:FF:000213">
    <property type="entry name" value="Putative 2-hydroxyacid dehydrogenase"/>
    <property type="match status" value="1"/>
</dbReference>
<evidence type="ECO:0000256" key="4">
    <source>
        <dbReference type="RuleBase" id="RU003719"/>
    </source>
</evidence>
<gene>
    <name evidence="7" type="ORF">GKA01_08880</name>
</gene>
<dbReference type="PANTHER" id="PTHR10996">
    <property type="entry name" value="2-HYDROXYACID DEHYDROGENASE-RELATED"/>
    <property type="match status" value="1"/>
</dbReference>
<feature type="domain" description="D-isomer specific 2-hydroxyacid dehydrogenase catalytic" evidence="5">
    <location>
        <begin position="7"/>
        <end position="310"/>
    </location>
</feature>
<dbReference type="GO" id="GO:0016618">
    <property type="term" value="F:hydroxypyruvate reductase [NAD(P)H] activity"/>
    <property type="evidence" value="ECO:0007669"/>
    <property type="project" value="TreeGrafter"/>
</dbReference>
<dbReference type="SUPFAM" id="SSF52283">
    <property type="entry name" value="Formate/glycerate dehydrogenase catalytic domain-like"/>
    <property type="match status" value="1"/>
</dbReference>
<name>A0A511B7N3_9PROT</name>
<evidence type="ECO:0000259" key="5">
    <source>
        <dbReference type="Pfam" id="PF00389"/>
    </source>
</evidence>
<sequence>MSSYPDILAIDPMPDVMRERLEKIFTIHPFTSLENLKAISTRIRGVTTGGGSGVSTEIMDMLPNLEVISVNGVGTDRIDLNEASRRNIRVATTQNTLTDDVADMAIVLMMTVMRGIITNDQFVRAGKWPSAPLPMGHSLTGKRVGIAGFGHIGQAIAKRVSAFNMEVAYFNSRARPESRYRYEPDLKALAGWCDVLILAVSGGPRSTNMVNAEILDALGKNGVLVNIARGTVVDETALIKYLRQNEIAGAGLDVFQNEPQINHDFFSLSNVVLQAHQASATIETRAAMANLVADNIITYFNEGKVLTPVN</sequence>
<dbReference type="EMBL" id="BJVA01000004">
    <property type="protein sequence ID" value="GEK95691.1"/>
    <property type="molecule type" value="Genomic_DNA"/>
</dbReference>
<comment type="caution">
    <text evidence="7">The sequence shown here is derived from an EMBL/GenBank/DDBJ whole genome shotgun (WGS) entry which is preliminary data.</text>
</comment>
<evidence type="ECO:0000313" key="8">
    <source>
        <dbReference type="Proteomes" id="UP000321079"/>
    </source>
</evidence>
<reference evidence="7 8" key="1">
    <citation type="submission" date="2019-07" db="EMBL/GenBank/DDBJ databases">
        <title>Whole genome shotgun sequence of Gluconobacter kanchanaburiensis NBRC 103587.</title>
        <authorList>
            <person name="Hosoyama A."/>
            <person name="Uohara A."/>
            <person name="Ohji S."/>
            <person name="Ichikawa N."/>
        </authorList>
    </citation>
    <scope>NUCLEOTIDE SEQUENCE [LARGE SCALE GENOMIC DNA]</scope>
    <source>
        <strain evidence="7 8">NBRC 103587</strain>
    </source>
</reference>
<evidence type="ECO:0000256" key="2">
    <source>
        <dbReference type="ARBA" id="ARBA00023002"/>
    </source>
</evidence>
<feature type="domain" description="D-isomer specific 2-hydroxyacid dehydrogenase NAD-binding" evidence="6">
    <location>
        <begin position="107"/>
        <end position="278"/>
    </location>
</feature>
<dbReference type="PANTHER" id="PTHR10996:SF178">
    <property type="entry name" value="2-HYDROXYACID DEHYDROGENASE YGL185C-RELATED"/>
    <property type="match status" value="1"/>
</dbReference>
<dbReference type="GO" id="GO:0005829">
    <property type="term" value="C:cytosol"/>
    <property type="evidence" value="ECO:0007669"/>
    <property type="project" value="TreeGrafter"/>
</dbReference>
<dbReference type="OrthoDB" id="9793626at2"/>
<keyword evidence="1" id="KW-0521">NADP</keyword>
<dbReference type="InterPro" id="IPR006139">
    <property type="entry name" value="D-isomer_2_OHA_DH_cat_dom"/>
</dbReference>
<accession>A0A511B7N3</accession>
<dbReference type="Pfam" id="PF02826">
    <property type="entry name" value="2-Hacid_dh_C"/>
    <property type="match status" value="1"/>
</dbReference>
<evidence type="ECO:0000256" key="3">
    <source>
        <dbReference type="ARBA" id="ARBA00023027"/>
    </source>
</evidence>
<dbReference type="RefSeq" id="WP_146859646.1">
    <property type="nucleotide sequence ID" value="NZ_BARK01000005.1"/>
</dbReference>
<evidence type="ECO:0000256" key="1">
    <source>
        <dbReference type="ARBA" id="ARBA00022857"/>
    </source>
</evidence>
<comment type="similarity">
    <text evidence="4">Belongs to the D-isomer specific 2-hydroxyacid dehydrogenase family.</text>
</comment>
<dbReference type="Proteomes" id="UP000321079">
    <property type="component" value="Unassembled WGS sequence"/>
</dbReference>
<dbReference type="SUPFAM" id="SSF51735">
    <property type="entry name" value="NAD(P)-binding Rossmann-fold domains"/>
    <property type="match status" value="1"/>
</dbReference>
<dbReference type="CDD" id="cd12156">
    <property type="entry name" value="HPPR"/>
    <property type="match status" value="1"/>
</dbReference>
<keyword evidence="8" id="KW-1185">Reference proteome</keyword>
<evidence type="ECO:0000313" key="7">
    <source>
        <dbReference type="EMBL" id="GEK95691.1"/>
    </source>
</evidence>
<proteinExistence type="inferred from homology"/>
<dbReference type="Pfam" id="PF00389">
    <property type="entry name" value="2-Hacid_dh"/>
    <property type="match status" value="1"/>
</dbReference>
<dbReference type="InterPro" id="IPR006140">
    <property type="entry name" value="D-isomer_DH_NAD-bd"/>
</dbReference>
<dbReference type="Gene3D" id="3.40.50.720">
    <property type="entry name" value="NAD(P)-binding Rossmann-like Domain"/>
    <property type="match status" value="2"/>
</dbReference>
<evidence type="ECO:0000259" key="6">
    <source>
        <dbReference type="Pfam" id="PF02826"/>
    </source>
</evidence>
<keyword evidence="2 4" id="KW-0560">Oxidoreductase</keyword>
<protein>
    <submittedName>
        <fullName evidence="7">Dehydrogenase</fullName>
    </submittedName>
</protein>
<dbReference type="InterPro" id="IPR036291">
    <property type="entry name" value="NAD(P)-bd_dom_sf"/>
</dbReference>